<keyword evidence="6" id="KW-1185">Reference proteome</keyword>
<dbReference type="PANTHER" id="PTHR30629">
    <property type="entry name" value="PROPHAGE INTEGRASE"/>
    <property type="match status" value="1"/>
</dbReference>
<evidence type="ECO:0000313" key="7">
    <source>
        <dbReference type="Proteomes" id="UP000199579"/>
    </source>
</evidence>
<reference evidence="5 7" key="2">
    <citation type="submission" date="2016-10" db="EMBL/GenBank/DDBJ databases">
        <authorList>
            <person name="de Groot N.N."/>
        </authorList>
    </citation>
    <scope>NUCLEOTIDE SEQUENCE [LARGE SCALE GENOMIC DNA]</scope>
    <source>
        <strain evidence="5 7">DSM 381</strain>
    </source>
</reference>
<dbReference type="PANTHER" id="PTHR30629:SF2">
    <property type="entry name" value="PROPHAGE INTEGRASE INTS-RELATED"/>
    <property type="match status" value="1"/>
</dbReference>
<keyword evidence="2" id="KW-0229">DNA integration</keyword>
<evidence type="ECO:0000313" key="4">
    <source>
        <dbReference type="EMBL" id="SFB59773.1"/>
    </source>
</evidence>
<dbReference type="GO" id="GO:0015074">
    <property type="term" value="P:DNA integration"/>
    <property type="evidence" value="ECO:0007669"/>
    <property type="project" value="UniProtKB-KW"/>
</dbReference>
<dbReference type="InterPro" id="IPR050808">
    <property type="entry name" value="Phage_Integrase"/>
</dbReference>
<dbReference type="Pfam" id="PF13356">
    <property type="entry name" value="Arm-DNA-bind_3"/>
    <property type="match status" value="1"/>
</dbReference>
<accession>A0A1I4H6R5</accession>
<gene>
    <name evidence="4" type="ORF">SAMN04244571_04134</name>
    <name evidence="5" type="ORF">SAMN04244574_04139</name>
</gene>
<dbReference type="Proteomes" id="UP000198861">
    <property type="component" value="Unassembled WGS sequence"/>
</dbReference>
<evidence type="ECO:0000313" key="6">
    <source>
        <dbReference type="Proteomes" id="UP000198861"/>
    </source>
</evidence>
<dbReference type="Proteomes" id="UP000199579">
    <property type="component" value="Unassembled WGS sequence"/>
</dbReference>
<evidence type="ECO:0000313" key="5">
    <source>
        <dbReference type="EMBL" id="SFL37875.1"/>
    </source>
</evidence>
<dbReference type="EMBL" id="FOKJ01000105">
    <property type="protein sequence ID" value="SFB59773.1"/>
    <property type="molecule type" value="Genomic_DNA"/>
</dbReference>
<dbReference type="EMBL" id="FOSX01000108">
    <property type="protein sequence ID" value="SFL37875.1"/>
    <property type="molecule type" value="Genomic_DNA"/>
</dbReference>
<evidence type="ECO:0000259" key="3">
    <source>
        <dbReference type="Pfam" id="PF13356"/>
    </source>
</evidence>
<evidence type="ECO:0000256" key="1">
    <source>
        <dbReference type="ARBA" id="ARBA00008857"/>
    </source>
</evidence>
<feature type="domain" description="Integrase DNA-binding" evidence="3">
    <location>
        <begin position="25"/>
        <end position="96"/>
    </location>
</feature>
<proteinExistence type="inferred from homology"/>
<comment type="similarity">
    <text evidence="1">Belongs to the 'phage' integrase family.</text>
</comment>
<dbReference type="InterPro" id="IPR025166">
    <property type="entry name" value="Integrase_DNA_bind_dom"/>
</dbReference>
<sequence>MKRSEIKRRPMADTTLASLEAEQSAYRELDGNGLYFRVKPNGQKSWELRYKKPDGKWSWLGLGGYPEVSGSLARQKAAELRADASDRKNPMATKQARKAAEIEAANNTFEALAREWFAARRPN</sequence>
<name>A0A1I4H6R5_9GAMM</name>
<protein>
    <recommendedName>
        <fullName evidence="3">Integrase DNA-binding domain-containing protein</fullName>
    </recommendedName>
</protein>
<reference evidence="4 6" key="1">
    <citation type="submission" date="2016-10" db="EMBL/GenBank/DDBJ databases">
        <authorList>
            <person name="Varghese N."/>
            <person name="Submissions S."/>
        </authorList>
    </citation>
    <scope>NUCLEOTIDE SEQUENCE [LARGE SCALE GENOMIC DNA]</scope>
    <source>
        <strain evidence="4 6">DSM 282</strain>
    </source>
</reference>
<dbReference type="Gene3D" id="3.30.160.390">
    <property type="entry name" value="Integrase, DNA-binding domain"/>
    <property type="match status" value="1"/>
</dbReference>
<evidence type="ECO:0000256" key="2">
    <source>
        <dbReference type="ARBA" id="ARBA00022908"/>
    </source>
</evidence>
<dbReference type="InterPro" id="IPR038488">
    <property type="entry name" value="Integrase_DNA-bd_sf"/>
</dbReference>
<dbReference type="AlphaFoldDB" id="A0A1I4H6R5"/>
<organism evidence="5 7">
    <name type="scientific">Azotobacter beijerinckii</name>
    <dbReference type="NCBI Taxonomy" id="170623"/>
    <lineage>
        <taxon>Bacteria</taxon>
        <taxon>Pseudomonadati</taxon>
        <taxon>Pseudomonadota</taxon>
        <taxon>Gammaproteobacteria</taxon>
        <taxon>Pseudomonadales</taxon>
        <taxon>Pseudomonadaceae</taxon>
        <taxon>Azotobacter</taxon>
    </lineage>
</organism>